<gene>
    <name evidence="1" type="ORF">K3G42_020294</name>
</gene>
<evidence type="ECO:0000313" key="1">
    <source>
        <dbReference type="EMBL" id="KAH8013530.1"/>
    </source>
</evidence>
<dbReference type="EMBL" id="CM037615">
    <property type="protein sequence ID" value="KAH8013530.1"/>
    <property type="molecule type" value="Genomic_DNA"/>
</dbReference>
<keyword evidence="2" id="KW-1185">Reference proteome</keyword>
<evidence type="ECO:0000313" key="2">
    <source>
        <dbReference type="Proteomes" id="UP000827872"/>
    </source>
</evidence>
<comment type="caution">
    <text evidence="1">The sequence shown here is derived from an EMBL/GenBank/DDBJ whole genome shotgun (WGS) entry which is preliminary data.</text>
</comment>
<sequence length="235" mass="26348">MALLPLAIKQKGILGNATAADGSIDLCIDITNRRSVPFSNLKFTYMTKIVDFDHVHKGLHFLCVKVTADHIIFHDTETSSDLNEECICSMELPDTAFPTSMVTFLERALGNFTSTGGIEEEKVSKIHFRIIEFQNKLDNLTKIINQYEGKGFKDNADYLRVQGTIAELENIGKDLSIILNATDGGIDRLIGRQKPHSRSQNWGLSKEVEPAQERAVMPSQKAWHCPFQNLCATFF</sequence>
<name>A0ACB8G272_9SAUR</name>
<proteinExistence type="predicted"/>
<dbReference type="Proteomes" id="UP000827872">
    <property type="component" value="Linkage Group LG02"/>
</dbReference>
<accession>A0ACB8G272</accession>
<protein>
    <submittedName>
        <fullName evidence="1">Uncharacterized protein</fullName>
    </submittedName>
</protein>
<organism evidence="1 2">
    <name type="scientific">Sphaerodactylus townsendi</name>
    <dbReference type="NCBI Taxonomy" id="933632"/>
    <lineage>
        <taxon>Eukaryota</taxon>
        <taxon>Metazoa</taxon>
        <taxon>Chordata</taxon>
        <taxon>Craniata</taxon>
        <taxon>Vertebrata</taxon>
        <taxon>Euteleostomi</taxon>
        <taxon>Lepidosauria</taxon>
        <taxon>Squamata</taxon>
        <taxon>Bifurcata</taxon>
        <taxon>Gekkota</taxon>
        <taxon>Sphaerodactylidae</taxon>
        <taxon>Sphaerodactylus</taxon>
    </lineage>
</organism>
<reference evidence="1" key="1">
    <citation type="submission" date="2021-08" db="EMBL/GenBank/DDBJ databases">
        <title>The first chromosome-level gecko genome reveals the dynamic sex chromosomes of Neotropical dwarf geckos (Sphaerodactylidae: Sphaerodactylus).</title>
        <authorList>
            <person name="Pinto B.J."/>
            <person name="Keating S.E."/>
            <person name="Gamble T."/>
        </authorList>
    </citation>
    <scope>NUCLEOTIDE SEQUENCE</scope>
    <source>
        <strain evidence="1">TG3544</strain>
    </source>
</reference>